<accession>A7EKN2</accession>
<dbReference type="GeneID" id="5489429"/>
<organism evidence="1 2">
    <name type="scientific">Sclerotinia sclerotiorum (strain ATCC 18683 / 1980 / Ss-1)</name>
    <name type="common">White mold</name>
    <name type="synonym">Whetzelinia sclerotiorum</name>
    <dbReference type="NCBI Taxonomy" id="665079"/>
    <lineage>
        <taxon>Eukaryota</taxon>
        <taxon>Fungi</taxon>
        <taxon>Dikarya</taxon>
        <taxon>Ascomycota</taxon>
        <taxon>Pezizomycotina</taxon>
        <taxon>Leotiomycetes</taxon>
        <taxon>Helotiales</taxon>
        <taxon>Sclerotiniaceae</taxon>
        <taxon>Sclerotinia</taxon>
    </lineage>
</organism>
<gene>
    <name evidence="1" type="ORF">SS1G_05879</name>
</gene>
<protein>
    <submittedName>
        <fullName evidence="1">Uncharacterized protein</fullName>
    </submittedName>
</protein>
<keyword evidence="2" id="KW-1185">Reference proteome</keyword>
<dbReference type="InParanoid" id="A7EKN2"/>
<dbReference type="HOGENOM" id="CLU_2442203_0_0_1"/>
<dbReference type="RefSeq" id="XP_001592957.1">
    <property type="nucleotide sequence ID" value="XM_001592907.1"/>
</dbReference>
<proteinExistence type="predicted"/>
<sequence>MSVSILGHVTSSKDVTVTALRRCKTVVAPQFRHVTLKTIATRGYGCKTLSSASSSGTSELLLLGFEKAQKEILRTYHDQVQVQLQIHKTQ</sequence>
<evidence type="ECO:0000313" key="1">
    <source>
        <dbReference type="EMBL" id="EDO03398.1"/>
    </source>
</evidence>
<dbReference type="Proteomes" id="UP000001312">
    <property type="component" value="Unassembled WGS sequence"/>
</dbReference>
<dbReference type="KEGG" id="ssl:SS1G_05879"/>
<dbReference type="EMBL" id="CH476627">
    <property type="protein sequence ID" value="EDO03398.1"/>
    <property type="molecule type" value="Genomic_DNA"/>
</dbReference>
<name>A7EKN2_SCLS1</name>
<evidence type="ECO:0000313" key="2">
    <source>
        <dbReference type="Proteomes" id="UP000001312"/>
    </source>
</evidence>
<reference evidence="2" key="1">
    <citation type="journal article" date="2011" name="PLoS Genet.">
        <title>Genomic analysis of the necrotrophic fungal pathogens Sclerotinia sclerotiorum and Botrytis cinerea.</title>
        <authorList>
            <person name="Amselem J."/>
            <person name="Cuomo C.A."/>
            <person name="van Kan J.A."/>
            <person name="Viaud M."/>
            <person name="Benito E.P."/>
            <person name="Couloux A."/>
            <person name="Coutinho P.M."/>
            <person name="de Vries R.P."/>
            <person name="Dyer P.S."/>
            <person name="Fillinger S."/>
            <person name="Fournier E."/>
            <person name="Gout L."/>
            <person name="Hahn M."/>
            <person name="Kohn L."/>
            <person name="Lapalu N."/>
            <person name="Plummer K.M."/>
            <person name="Pradier J.M."/>
            <person name="Quevillon E."/>
            <person name="Sharon A."/>
            <person name="Simon A."/>
            <person name="ten Have A."/>
            <person name="Tudzynski B."/>
            <person name="Tudzynski P."/>
            <person name="Wincker P."/>
            <person name="Andrew M."/>
            <person name="Anthouard V."/>
            <person name="Beever R.E."/>
            <person name="Beffa R."/>
            <person name="Benoit I."/>
            <person name="Bouzid O."/>
            <person name="Brault B."/>
            <person name="Chen Z."/>
            <person name="Choquer M."/>
            <person name="Collemare J."/>
            <person name="Cotton P."/>
            <person name="Danchin E.G."/>
            <person name="Da Silva C."/>
            <person name="Gautier A."/>
            <person name="Giraud C."/>
            <person name="Giraud T."/>
            <person name="Gonzalez C."/>
            <person name="Grossetete S."/>
            <person name="Guldener U."/>
            <person name="Henrissat B."/>
            <person name="Howlett B.J."/>
            <person name="Kodira C."/>
            <person name="Kretschmer M."/>
            <person name="Lappartient A."/>
            <person name="Leroch M."/>
            <person name="Levis C."/>
            <person name="Mauceli E."/>
            <person name="Neuveglise C."/>
            <person name="Oeser B."/>
            <person name="Pearson M."/>
            <person name="Poulain J."/>
            <person name="Poussereau N."/>
            <person name="Quesneville H."/>
            <person name="Rascle C."/>
            <person name="Schumacher J."/>
            <person name="Segurens B."/>
            <person name="Sexton A."/>
            <person name="Silva E."/>
            <person name="Sirven C."/>
            <person name="Soanes D.M."/>
            <person name="Talbot N.J."/>
            <person name="Templeton M."/>
            <person name="Yandava C."/>
            <person name="Yarden O."/>
            <person name="Zeng Q."/>
            <person name="Rollins J.A."/>
            <person name="Lebrun M.H."/>
            <person name="Dickman M."/>
        </authorList>
    </citation>
    <scope>NUCLEOTIDE SEQUENCE [LARGE SCALE GENOMIC DNA]</scope>
    <source>
        <strain evidence="2">ATCC 18683 / 1980 / Ss-1</strain>
    </source>
</reference>
<dbReference type="AlphaFoldDB" id="A7EKN2"/>